<feature type="transmembrane region" description="Helical" evidence="1">
    <location>
        <begin position="5"/>
        <end position="23"/>
    </location>
</feature>
<feature type="transmembrane region" description="Helical" evidence="1">
    <location>
        <begin position="29"/>
        <end position="58"/>
    </location>
</feature>
<name>A0ABQ3T651_9ACTN</name>
<dbReference type="EMBL" id="BNED01000005">
    <property type="protein sequence ID" value="GHI75834.1"/>
    <property type="molecule type" value="Genomic_DNA"/>
</dbReference>
<keyword evidence="3" id="KW-1185">Reference proteome</keyword>
<organism evidence="2 3">
    <name type="scientific">Streptomyces spororaveus</name>
    <dbReference type="NCBI Taxonomy" id="284039"/>
    <lineage>
        <taxon>Bacteria</taxon>
        <taxon>Bacillati</taxon>
        <taxon>Actinomycetota</taxon>
        <taxon>Actinomycetes</taxon>
        <taxon>Kitasatosporales</taxon>
        <taxon>Streptomycetaceae</taxon>
        <taxon>Streptomyces</taxon>
    </lineage>
</organism>
<keyword evidence="1" id="KW-0472">Membrane</keyword>
<feature type="transmembrane region" description="Helical" evidence="1">
    <location>
        <begin position="70"/>
        <end position="87"/>
    </location>
</feature>
<comment type="caution">
    <text evidence="2">The sequence shown here is derived from an EMBL/GenBank/DDBJ whole genome shotgun (WGS) entry which is preliminary data.</text>
</comment>
<protein>
    <recommendedName>
        <fullName evidence="4">Integral membrane protein</fullName>
    </recommendedName>
</protein>
<evidence type="ECO:0000313" key="2">
    <source>
        <dbReference type="EMBL" id="GHI75834.1"/>
    </source>
</evidence>
<evidence type="ECO:0008006" key="4">
    <source>
        <dbReference type="Google" id="ProtNLM"/>
    </source>
</evidence>
<proteinExistence type="predicted"/>
<accession>A0ABQ3T651</accession>
<feature type="transmembrane region" description="Helical" evidence="1">
    <location>
        <begin position="107"/>
        <end position="127"/>
    </location>
</feature>
<reference evidence="3" key="1">
    <citation type="submission" date="2023-07" db="EMBL/GenBank/DDBJ databases">
        <title>Whole genome shotgun sequence of Streptomyces spororaveus NBRC 15456.</title>
        <authorList>
            <person name="Komaki H."/>
            <person name="Tamura T."/>
        </authorList>
    </citation>
    <scope>NUCLEOTIDE SEQUENCE [LARGE SCALE GENOMIC DNA]</scope>
    <source>
        <strain evidence="3">NBRC 15456</strain>
    </source>
</reference>
<evidence type="ECO:0000256" key="1">
    <source>
        <dbReference type="SAM" id="Phobius"/>
    </source>
</evidence>
<evidence type="ECO:0000313" key="3">
    <source>
        <dbReference type="Proteomes" id="UP000608522"/>
    </source>
</evidence>
<keyword evidence="1" id="KW-1133">Transmembrane helix</keyword>
<dbReference type="RefSeq" id="WP_202198218.1">
    <property type="nucleotide sequence ID" value="NZ_BAAATO010000011.1"/>
</dbReference>
<keyword evidence="1" id="KW-0812">Transmembrane</keyword>
<sequence length="140" mass="14874">MNFRYVMGGSGLVCTAWGGWLLLQQPEPWRIAVWLGGAVVVHDGFVAPAVMAIAAVVAVAGLRLHGVPRAALIVAGSLTAIALPPLLRPEGVADPTVLPLDYLRNWLLAMAAIALFTLAYVGVPAVARRARRMGRESRRA</sequence>
<gene>
    <name evidence="2" type="ORF">Sspor_13950</name>
</gene>
<dbReference type="Proteomes" id="UP000608522">
    <property type="component" value="Unassembled WGS sequence"/>
</dbReference>